<dbReference type="EMBL" id="CP011367">
    <property type="protein sequence ID" value="AKJ95319.1"/>
    <property type="molecule type" value="Genomic_DNA"/>
</dbReference>
<dbReference type="AlphaFoldDB" id="A0A0G3G4L4"/>
<dbReference type="PATRIC" id="fig|106634.4.peg.1647"/>
<dbReference type="CDD" id="cd14797">
    <property type="entry name" value="DUF302"/>
    <property type="match status" value="1"/>
</dbReference>
<dbReference type="KEGG" id="tvr:TVD_08075"/>
<evidence type="ECO:0000313" key="2">
    <source>
        <dbReference type="EMBL" id="AKJ95319.1"/>
    </source>
</evidence>
<protein>
    <recommendedName>
        <fullName evidence="1">DUF302 domain-containing protein</fullName>
    </recommendedName>
</protein>
<keyword evidence="3" id="KW-1185">Reference proteome</keyword>
<feature type="domain" description="DUF302" evidence="1">
    <location>
        <begin position="32"/>
        <end position="90"/>
    </location>
</feature>
<dbReference type="SUPFAM" id="SSF103247">
    <property type="entry name" value="TT1751-like"/>
    <property type="match status" value="1"/>
</dbReference>
<dbReference type="Gene3D" id="3.30.310.70">
    <property type="entry name" value="TT1751-like domain"/>
    <property type="match status" value="1"/>
</dbReference>
<dbReference type="OrthoDB" id="5783872at2"/>
<sequence>MLETTTRLDPETAVATLKEAIDAQGLKLVSHINGQANAAKIGVEVPTDQILEIFHPSYAVRVWEACKPAGIDIPLRIHVSGDGEMLRVSTRSARDVFAPWANPDLDAIGSELDPKLKAILDAVEAA</sequence>
<reference evidence="2 3" key="1">
    <citation type="submission" date="2015-04" db="EMBL/GenBank/DDBJ databases">
        <title>Complete Sequence for the Genome of the Thioalkalivibrio versutus D301.</title>
        <authorList>
            <person name="Mu T."/>
            <person name="Zhou J."/>
            <person name="Xu X."/>
        </authorList>
    </citation>
    <scope>NUCLEOTIDE SEQUENCE [LARGE SCALE GENOMIC DNA]</scope>
    <source>
        <strain evidence="2 3">D301</strain>
    </source>
</reference>
<dbReference type="RefSeq" id="WP_019563543.1">
    <property type="nucleotide sequence ID" value="NZ_CP011367.1"/>
</dbReference>
<dbReference type="InterPro" id="IPR035923">
    <property type="entry name" value="TT1751-like_sf"/>
</dbReference>
<dbReference type="STRING" id="106634.TVD_08075"/>
<organism evidence="2 3">
    <name type="scientific">Thioalkalivibrio versutus</name>
    <dbReference type="NCBI Taxonomy" id="106634"/>
    <lineage>
        <taxon>Bacteria</taxon>
        <taxon>Pseudomonadati</taxon>
        <taxon>Pseudomonadota</taxon>
        <taxon>Gammaproteobacteria</taxon>
        <taxon>Chromatiales</taxon>
        <taxon>Ectothiorhodospiraceae</taxon>
        <taxon>Thioalkalivibrio</taxon>
    </lineage>
</organism>
<evidence type="ECO:0000259" key="1">
    <source>
        <dbReference type="Pfam" id="PF03625"/>
    </source>
</evidence>
<dbReference type="Proteomes" id="UP000064201">
    <property type="component" value="Chromosome"/>
</dbReference>
<gene>
    <name evidence="2" type="ORF">TVD_08075</name>
</gene>
<dbReference type="InterPro" id="IPR005180">
    <property type="entry name" value="DUF302"/>
</dbReference>
<dbReference type="Pfam" id="PF03625">
    <property type="entry name" value="DUF302"/>
    <property type="match status" value="1"/>
</dbReference>
<name>A0A0G3G4L4_9GAMM</name>
<proteinExistence type="predicted"/>
<accession>A0A0G3G4L4</accession>
<evidence type="ECO:0000313" key="3">
    <source>
        <dbReference type="Proteomes" id="UP000064201"/>
    </source>
</evidence>